<sequence>GSKIIKDFERWSSKVNFLEQVQTLARLLCRDGTYVALPNGNAETFSLIPLLMQNTTILPEDFTVGEMNPKEILTPPTGSIVINESDKAKRKILKISDVVCGSYNAWDTVQKDPLKRDTYGIYGASMMEPIELSIRNLLNINYGYVSFVKKYGNGRYLIDFKLLEKLVEQEIVSIEDAQNIIDAWLDEHKYLSENEDIAAVGLDVIPVDAKGSLDVMSFKKSLETDIQIGLLQSPLSMGDTKGSTYAAGYVSEEDRMVVLEGLQHIVRNIANSAINMRLRLMDKTEDSVWIEFEELSRPQLESRDVIEWYNSGVLTKEQLLKWGGFPVEGE</sequence>
<proteinExistence type="predicted"/>
<accession>A0A1I4V2D0</accession>
<dbReference type="OrthoDB" id="142820at2157"/>
<feature type="non-terminal residue" evidence="1">
    <location>
        <position position="1"/>
    </location>
</feature>
<dbReference type="AlphaFoldDB" id="A0A1I4V2D0"/>
<gene>
    <name evidence="1" type="ORF">SAMN04488696_2978</name>
</gene>
<evidence type="ECO:0000313" key="2">
    <source>
        <dbReference type="Proteomes" id="UP000198535"/>
    </source>
</evidence>
<organism evidence="1 2">
    <name type="scientific">Methanolobus profundi</name>
    <dbReference type="NCBI Taxonomy" id="487685"/>
    <lineage>
        <taxon>Archaea</taxon>
        <taxon>Methanobacteriati</taxon>
        <taxon>Methanobacteriota</taxon>
        <taxon>Stenosarchaea group</taxon>
        <taxon>Methanomicrobia</taxon>
        <taxon>Methanosarcinales</taxon>
        <taxon>Methanosarcinaceae</taxon>
        <taxon>Methanolobus</taxon>
    </lineage>
</organism>
<reference evidence="2" key="1">
    <citation type="submission" date="2016-10" db="EMBL/GenBank/DDBJ databases">
        <authorList>
            <person name="Varghese N."/>
            <person name="Submissions S."/>
        </authorList>
    </citation>
    <scope>NUCLEOTIDE SEQUENCE [LARGE SCALE GENOMIC DNA]</scope>
    <source>
        <strain evidence="2">Mob M</strain>
    </source>
</reference>
<evidence type="ECO:0000313" key="1">
    <source>
        <dbReference type="EMBL" id="SFM95283.1"/>
    </source>
</evidence>
<dbReference type="EMBL" id="FOUJ01000013">
    <property type="protein sequence ID" value="SFM95283.1"/>
    <property type="molecule type" value="Genomic_DNA"/>
</dbReference>
<dbReference type="RefSeq" id="WP_177188108.1">
    <property type="nucleotide sequence ID" value="NZ_FOUJ01000013.1"/>
</dbReference>
<name>A0A1I4V2D0_9EURY</name>
<keyword evidence="2" id="KW-1185">Reference proteome</keyword>
<evidence type="ECO:0008006" key="3">
    <source>
        <dbReference type="Google" id="ProtNLM"/>
    </source>
</evidence>
<dbReference type="Proteomes" id="UP000198535">
    <property type="component" value="Unassembled WGS sequence"/>
</dbReference>
<protein>
    <recommendedName>
        <fullName evidence="3">Phage portal protein</fullName>
    </recommendedName>
</protein>